<evidence type="ECO:0008006" key="4">
    <source>
        <dbReference type="Google" id="ProtNLM"/>
    </source>
</evidence>
<evidence type="ECO:0000313" key="3">
    <source>
        <dbReference type="Proteomes" id="UP000626092"/>
    </source>
</evidence>
<keyword evidence="1" id="KW-1133">Transmembrane helix</keyword>
<gene>
    <name evidence="2" type="ORF">RHSIM_Rhsim01G0000900</name>
</gene>
<keyword evidence="1" id="KW-0812">Transmembrane</keyword>
<keyword evidence="1" id="KW-0472">Membrane</keyword>
<keyword evidence="3" id="KW-1185">Reference proteome</keyword>
<dbReference type="EMBL" id="WJXA01000001">
    <property type="protein sequence ID" value="KAF7152634.1"/>
    <property type="molecule type" value="Genomic_DNA"/>
</dbReference>
<sequence length="76" mass="8106">MVRLDEGVEMGLGKGGAVGGGNCGSCLGEGVLVVIRRVKKKSVGNPGMVVVVAVMGICGFWRRWRGWRTIFLSRAK</sequence>
<comment type="caution">
    <text evidence="2">The sequence shown here is derived from an EMBL/GenBank/DDBJ whole genome shotgun (WGS) entry which is preliminary data.</text>
</comment>
<name>A0A834HKC8_RHOSS</name>
<organism evidence="2 3">
    <name type="scientific">Rhododendron simsii</name>
    <name type="common">Sims's rhododendron</name>
    <dbReference type="NCBI Taxonomy" id="118357"/>
    <lineage>
        <taxon>Eukaryota</taxon>
        <taxon>Viridiplantae</taxon>
        <taxon>Streptophyta</taxon>
        <taxon>Embryophyta</taxon>
        <taxon>Tracheophyta</taxon>
        <taxon>Spermatophyta</taxon>
        <taxon>Magnoliopsida</taxon>
        <taxon>eudicotyledons</taxon>
        <taxon>Gunneridae</taxon>
        <taxon>Pentapetalae</taxon>
        <taxon>asterids</taxon>
        <taxon>Ericales</taxon>
        <taxon>Ericaceae</taxon>
        <taxon>Ericoideae</taxon>
        <taxon>Rhodoreae</taxon>
        <taxon>Rhododendron</taxon>
    </lineage>
</organism>
<accession>A0A834HKC8</accession>
<feature type="transmembrane region" description="Helical" evidence="1">
    <location>
        <begin position="46"/>
        <end position="64"/>
    </location>
</feature>
<protein>
    <recommendedName>
        <fullName evidence="4">Transmembrane protein</fullName>
    </recommendedName>
</protein>
<reference evidence="2" key="1">
    <citation type="submission" date="2019-11" db="EMBL/GenBank/DDBJ databases">
        <authorList>
            <person name="Liu Y."/>
            <person name="Hou J."/>
            <person name="Li T.-Q."/>
            <person name="Guan C.-H."/>
            <person name="Wu X."/>
            <person name="Wu H.-Z."/>
            <person name="Ling F."/>
            <person name="Zhang R."/>
            <person name="Shi X.-G."/>
            <person name="Ren J.-P."/>
            <person name="Chen E.-F."/>
            <person name="Sun J.-M."/>
        </authorList>
    </citation>
    <scope>NUCLEOTIDE SEQUENCE</scope>
    <source>
        <strain evidence="2">Adult_tree_wgs_1</strain>
        <tissue evidence="2">Leaves</tissue>
    </source>
</reference>
<evidence type="ECO:0000256" key="1">
    <source>
        <dbReference type="SAM" id="Phobius"/>
    </source>
</evidence>
<proteinExistence type="predicted"/>
<dbReference type="AlphaFoldDB" id="A0A834HKC8"/>
<evidence type="ECO:0000313" key="2">
    <source>
        <dbReference type="EMBL" id="KAF7152634.1"/>
    </source>
</evidence>
<dbReference type="Proteomes" id="UP000626092">
    <property type="component" value="Unassembled WGS sequence"/>
</dbReference>